<dbReference type="PROSITE" id="PS00216">
    <property type="entry name" value="SUGAR_TRANSPORT_1"/>
    <property type="match status" value="1"/>
</dbReference>
<evidence type="ECO:0000256" key="6">
    <source>
        <dbReference type="ARBA" id="ARBA00022989"/>
    </source>
</evidence>
<feature type="transmembrane region" description="Helical" evidence="8">
    <location>
        <begin position="79"/>
        <end position="98"/>
    </location>
</feature>
<feature type="transmembrane region" description="Helical" evidence="8">
    <location>
        <begin position="167"/>
        <end position="190"/>
    </location>
</feature>
<organism evidence="10 11">
    <name type="scientific">Chitinophaga niastensis</name>
    <dbReference type="NCBI Taxonomy" id="536980"/>
    <lineage>
        <taxon>Bacteria</taxon>
        <taxon>Pseudomonadati</taxon>
        <taxon>Bacteroidota</taxon>
        <taxon>Chitinophagia</taxon>
        <taxon>Chitinophagales</taxon>
        <taxon>Chitinophagaceae</taxon>
        <taxon>Chitinophaga</taxon>
    </lineage>
</organism>
<feature type="transmembrane region" description="Helical" evidence="8">
    <location>
        <begin position="308"/>
        <end position="329"/>
    </location>
</feature>
<dbReference type="InterPro" id="IPR020846">
    <property type="entry name" value="MFS_dom"/>
</dbReference>
<name>A0A2P8HB73_CHINA</name>
<dbReference type="SUPFAM" id="SSF103473">
    <property type="entry name" value="MFS general substrate transporter"/>
    <property type="match status" value="1"/>
</dbReference>
<reference evidence="10 11" key="1">
    <citation type="submission" date="2018-03" db="EMBL/GenBank/DDBJ databases">
        <title>Genomic Encyclopedia of Archaeal and Bacterial Type Strains, Phase II (KMG-II): from individual species to whole genera.</title>
        <authorList>
            <person name="Goeker M."/>
        </authorList>
    </citation>
    <scope>NUCLEOTIDE SEQUENCE [LARGE SCALE GENOMIC DNA]</scope>
    <source>
        <strain evidence="10 11">DSM 24859</strain>
    </source>
</reference>
<keyword evidence="6 8" id="KW-1133">Transmembrane helix</keyword>
<dbReference type="InterPro" id="IPR011701">
    <property type="entry name" value="MFS"/>
</dbReference>
<comment type="caution">
    <text evidence="10">The sequence shown here is derived from an EMBL/GenBank/DDBJ whole genome shotgun (WGS) entry which is preliminary data.</text>
</comment>
<dbReference type="RefSeq" id="WP_106531074.1">
    <property type="nucleotide sequence ID" value="NZ_PYAW01000008.1"/>
</dbReference>
<feature type="transmembrane region" description="Helical" evidence="8">
    <location>
        <begin position="104"/>
        <end position="125"/>
    </location>
</feature>
<comment type="similarity">
    <text evidence="3">Belongs to the major facilitator superfamily. TCR/Tet family.</text>
</comment>
<dbReference type="GO" id="GO:0016020">
    <property type="term" value="C:membrane"/>
    <property type="evidence" value="ECO:0007669"/>
    <property type="project" value="UniProtKB-SubCell"/>
</dbReference>
<feature type="domain" description="Major facilitator superfamily (MFS) profile" evidence="9">
    <location>
        <begin position="8"/>
        <end position="403"/>
    </location>
</feature>
<dbReference type="PROSITE" id="PS50850">
    <property type="entry name" value="MFS"/>
    <property type="match status" value="1"/>
</dbReference>
<evidence type="ECO:0000259" key="9">
    <source>
        <dbReference type="PROSITE" id="PS50850"/>
    </source>
</evidence>
<dbReference type="InterPro" id="IPR005829">
    <property type="entry name" value="Sugar_transporter_CS"/>
</dbReference>
<evidence type="ECO:0000256" key="2">
    <source>
        <dbReference type="ARBA" id="ARBA00004141"/>
    </source>
</evidence>
<evidence type="ECO:0000256" key="5">
    <source>
        <dbReference type="ARBA" id="ARBA00022692"/>
    </source>
</evidence>
<evidence type="ECO:0000256" key="3">
    <source>
        <dbReference type="ARBA" id="ARBA00007520"/>
    </source>
</evidence>
<sequence>MTVKRNAALGFIFVTLLIDVIGFGIIIPVMPKLIEQLTGEGLSGASQYAGWLTFAYAITQFILSPVVGALSDRYGRRPVLLCSLMGFCLDYIFLAFAPTIQLLFVGRIIAGITGASMSTATAYIADISTPEKRSQNFGMIGVAFGLGFIIGPGLGALFSHWGPRVPFMAAAVLSFLNFLYGFFVLPESLLPENRRAFEWKRANAIGSLKNLRRYPVIAGLIISLVLVYIAGYAVQSTWNFYTMEKFHWTESWVGYSLMFVGVMVALVQGGLIRIIIPKIGQKKSVIIGLILYTIGYILFAFATQGWMMFAFLVPYCLGGICGPALQGIMSSQVPANEQGELQGALTSLMSVTMVIGPLFMTNMFTWFTRTGTPVYFPGAPFIAGGFLLVTGTVLAAISLSGFRFARANR</sequence>
<keyword evidence="4" id="KW-0813">Transport</keyword>
<dbReference type="AlphaFoldDB" id="A0A2P8HB73"/>
<evidence type="ECO:0000256" key="7">
    <source>
        <dbReference type="ARBA" id="ARBA00023136"/>
    </source>
</evidence>
<feature type="transmembrane region" description="Helical" evidence="8">
    <location>
        <begin position="252"/>
        <end position="272"/>
    </location>
</feature>
<comment type="function">
    <text evidence="1">Resistance to tetracycline by an active tetracycline efflux. This is an energy-dependent process that decreases the accumulation of the antibiotic in whole cells. This protein functions as a metal-tetracycline/H(+) antiporter.</text>
</comment>
<dbReference type="Proteomes" id="UP000240971">
    <property type="component" value="Unassembled WGS sequence"/>
</dbReference>
<evidence type="ECO:0000256" key="1">
    <source>
        <dbReference type="ARBA" id="ARBA00003279"/>
    </source>
</evidence>
<keyword evidence="7 8" id="KW-0472">Membrane</keyword>
<dbReference type="Pfam" id="PF07690">
    <property type="entry name" value="MFS_1"/>
    <property type="match status" value="1"/>
</dbReference>
<feature type="transmembrane region" description="Helical" evidence="8">
    <location>
        <begin position="211"/>
        <end position="232"/>
    </location>
</feature>
<feature type="transmembrane region" description="Helical" evidence="8">
    <location>
        <begin position="48"/>
        <end position="67"/>
    </location>
</feature>
<gene>
    <name evidence="10" type="ORF">CLV51_108163</name>
</gene>
<keyword evidence="5 8" id="KW-0812">Transmembrane</keyword>
<feature type="transmembrane region" description="Helical" evidence="8">
    <location>
        <begin position="380"/>
        <end position="402"/>
    </location>
</feature>
<dbReference type="CDD" id="cd17388">
    <property type="entry name" value="MFS_TetA"/>
    <property type="match status" value="1"/>
</dbReference>
<feature type="transmembrane region" description="Helical" evidence="8">
    <location>
        <begin position="284"/>
        <end position="302"/>
    </location>
</feature>
<dbReference type="PANTHER" id="PTHR23504:SF15">
    <property type="entry name" value="MAJOR FACILITATOR SUPERFAMILY (MFS) PROFILE DOMAIN-CONTAINING PROTEIN"/>
    <property type="match status" value="1"/>
</dbReference>
<keyword evidence="11" id="KW-1185">Reference proteome</keyword>
<dbReference type="GO" id="GO:0022857">
    <property type="term" value="F:transmembrane transporter activity"/>
    <property type="evidence" value="ECO:0007669"/>
    <property type="project" value="InterPro"/>
</dbReference>
<proteinExistence type="inferred from homology"/>
<feature type="transmembrane region" description="Helical" evidence="8">
    <location>
        <begin position="137"/>
        <end position="161"/>
    </location>
</feature>
<accession>A0A2P8HB73</accession>
<evidence type="ECO:0000313" key="10">
    <source>
        <dbReference type="EMBL" id="PSL43473.1"/>
    </source>
</evidence>
<dbReference type="EMBL" id="PYAW01000008">
    <property type="protein sequence ID" value="PSL43473.1"/>
    <property type="molecule type" value="Genomic_DNA"/>
</dbReference>
<dbReference type="Gene3D" id="1.20.1250.20">
    <property type="entry name" value="MFS general substrate transporter like domains"/>
    <property type="match status" value="1"/>
</dbReference>
<comment type="subcellular location">
    <subcellularLocation>
        <location evidence="2">Membrane</location>
        <topology evidence="2">Multi-pass membrane protein</topology>
    </subcellularLocation>
</comment>
<dbReference type="OrthoDB" id="9793283at2"/>
<dbReference type="PRINTS" id="PR01035">
    <property type="entry name" value="TCRTETA"/>
</dbReference>
<dbReference type="PANTHER" id="PTHR23504">
    <property type="entry name" value="MAJOR FACILITATOR SUPERFAMILY DOMAIN-CONTAINING PROTEIN 10"/>
    <property type="match status" value="1"/>
</dbReference>
<evidence type="ECO:0000256" key="8">
    <source>
        <dbReference type="SAM" id="Phobius"/>
    </source>
</evidence>
<protein>
    <submittedName>
        <fullName evidence="10">DHA1 family tetracycline resistance protein-like MFS transporter</fullName>
    </submittedName>
</protein>
<dbReference type="InterPro" id="IPR036259">
    <property type="entry name" value="MFS_trans_sf"/>
</dbReference>
<feature type="transmembrane region" description="Helical" evidence="8">
    <location>
        <begin position="7"/>
        <end position="28"/>
    </location>
</feature>
<evidence type="ECO:0000313" key="11">
    <source>
        <dbReference type="Proteomes" id="UP000240971"/>
    </source>
</evidence>
<evidence type="ECO:0000256" key="4">
    <source>
        <dbReference type="ARBA" id="ARBA00022448"/>
    </source>
</evidence>
<dbReference type="InterPro" id="IPR001958">
    <property type="entry name" value="Tet-R_TetA/multi-R_MdtG-like"/>
</dbReference>
<feature type="transmembrane region" description="Helical" evidence="8">
    <location>
        <begin position="341"/>
        <end position="360"/>
    </location>
</feature>